<gene>
    <name evidence="1" type="ORF">E2C01_087606</name>
</gene>
<comment type="caution">
    <text evidence="1">The sequence shown here is derived from an EMBL/GenBank/DDBJ whole genome shotgun (WGS) entry which is preliminary data.</text>
</comment>
<dbReference type="AlphaFoldDB" id="A0A5B7JJS4"/>
<reference evidence="1 2" key="1">
    <citation type="submission" date="2019-05" db="EMBL/GenBank/DDBJ databases">
        <title>Another draft genome of Portunus trituberculatus and its Hox gene families provides insights of decapod evolution.</title>
        <authorList>
            <person name="Jeong J.-H."/>
            <person name="Song I."/>
            <person name="Kim S."/>
            <person name="Choi T."/>
            <person name="Kim D."/>
            <person name="Ryu S."/>
            <person name="Kim W."/>
        </authorList>
    </citation>
    <scope>NUCLEOTIDE SEQUENCE [LARGE SCALE GENOMIC DNA]</scope>
    <source>
        <tissue evidence="1">Muscle</tissue>
    </source>
</reference>
<sequence>MWDRRGAEVQRVVVLLVEFYCANHNQDSTPRPKQKRQIIQAVTLPPSPFPPSHAPETQGLNKSEAVQIKGVNLCLFTVSTSRFVTLGVHEAAGEATTPVLSTVYTGRK</sequence>
<evidence type="ECO:0000313" key="2">
    <source>
        <dbReference type="Proteomes" id="UP000324222"/>
    </source>
</evidence>
<dbReference type="EMBL" id="VSRR010091535">
    <property type="protein sequence ID" value="MPC92514.1"/>
    <property type="molecule type" value="Genomic_DNA"/>
</dbReference>
<evidence type="ECO:0000313" key="1">
    <source>
        <dbReference type="EMBL" id="MPC92514.1"/>
    </source>
</evidence>
<protein>
    <submittedName>
        <fullName evidence="1">Uncharacterized protein</fullName>
    </submittedName>
</protein>
<name>A0A5B7JJS4_PORTR</name>
<proteinExistence type="predicted"/>
<keyword evidence="2" id="KW-1185">Reference proteome</keyword>
<accession>A0A5B7JJS4</accession>
<dbReference type="Proteomes" id="UP000324222">
    <property type="component" value="Unassembled WGS sequence"/>
</dbReference>
<organism evidence="1 2">
    <name type="scientific">Portunus trituberculatus</name>
    <name type="common">Swimming crab</name>
    <name type="synonym">Neptunus trituberculatus</name>
    <dbReference type="NCBI Taxonomy" id="210409"/>
    <lineage>
        <taxon>Eukaryota</taxon>
        <taxon>Metazoa</taxon>
        <taxon>Ecdysozoa</taxon>
        <taxon>Arthropoda</taxon>
        <taxon>Crustacea</taxon>
        <taxon>Multicrustacea</taxon>
        <taxon>Malacostraca</taxon>
        <taxon>Eumalacostraca</taxon>
        <taxon>Eucarida</taxon>
        <taxon>Decapoda</taxon>
        <taxon>Pleocyemata</taxon>
        <taxon>Brachyura</taxon>
        <taxon>Eubrachyura</taxon>
        <taxon>Portunoidea</taxon>
        <taxon>Portunidae</taxon>
        <taxon>Portuninae</taxon>
        <taxon>Portunus</taxon>
    </lineage>
</organism>